<evidence type="ECO:0000256" key="2">
    <source>
        <dbReference type="ARBA" id="ARBA00022679"/>
    </source>
</evidence>
<dbReference type="PROSITE" id="PS00101">
    <property type="entry name" value="HEXAPEP_TRANSFERASES"/>
    <property type="match status" value="1"/>
</dbReference>
<dbReference type="STRING" id="1423818.FC88_GL001016"/>
<evidence type="ECO:0000256" key="3">
    <source>
        <dbReference type="ARBA" id="ARBA00022737"/>
    </source>
</evidence>
<proteinExistence type="inferred from homology"/>
<sequence length="197" mass="22228">MQGKNVFKINKEEVLKKAREGGNLHFTKEEFRLVDEIVEKNSLIIDQINQHSHNTKERRELFSQLYGCQIPETTDIKAPFNADVGCQTFVENNVFINKDCFFMDLGGIWIDEKVKIGPRVSLITVNHAEDPNHRDDLITGSIHIKRNVWVGANVTVLPGVTIGENSIVGANALVTKDVEPNSIYVGSPAKKLRDLRY</sequence>
<evidence type="ECO:0000256" key="1">
    <source>
        <dbReference type="ARBA" id="ARBA00007274"/>
    </source>
</evidence>
<accession>A0A5B7T3M8</accession>
<evidence type="ECO:0000313" key="5">
    <source>
        <dbReference type="Proteomes" id="UP000310673"/>
    </source>
</evidence>
<dbReference type="Pfam" id="PF00132">
    <property type="entry name" value="Hexapep"/>
    <property type="match status" value="1"/>
</dbReference>
<dbReference type="GO" id="GO:0008374">
    <property type="term" value="F:O-acyltransferase activity"/>
    <property type="evidence" value="ECO:0007669"/>
    <property type="project" value="TreeGrafter"/>
</dbReference>
<dbReference type="SUPFAM" id="SSF51161">
    <property type="entry name" value="Trimeric LpxA-like enzymes"/>
    <property type="match status" value="1"/>
</dbReference>
<reference evidence="4 5" key="1">
    <citation type="submission" date="2019-05" db="EMBL/GenBank/DDBJ databases">
        <title>Genome Sequence of Lactobacillus futsaii Y97, a Potential Probiotic Strain Isolated from the Futsai of Taiwan.</title>
        <authorList>
            <person name="Du X."/>
        </authorList>
    </citation>
    <scope>NUCLEOTIDE SEQUENCE [LARGE SCALE GENOMIC DNA]</scope>
    <source>
        <strain evidence="4 5">Y97</strain>
    </source>
</reference>
<gene>
    <name evidence="4" type="ORF">FG051_06455</name>
</gene>
<comment type="similarity">
    <text evidence="1">Belongs to the transferase hexapeptide repeat family.</text>
</comment>
<protein>
    <submittedName>
        <fullName evidence="4">Sugar O-acetyltransferase</fullName>
    </submittedName>
</protein>
<dbReference type="EMBL" id="CP040736">
    <property type="protein sequence ID" value="QCX24771.1"/>
    <property type="molecule type" value="Genomic_DNA"/>
</dbReference>
<name>A0A5B7T3M8_9LACO</name>
<evidence type="ECO:0000313" key="4">
    <source>
        <dbReference type="EMBL" id="QCX24771.1"/>
    </source>
</evidence>
<dbReference type="RefSeq" id="WP_083484621.1">
    <property type="nucleotide sequence ID" value="NZ_CP040736.1"/>
</dbReference>
<dbReference type="AlphaFoldDB" id="A0A5B7T3M8"/>
<dbReference type="PANTHER" id="PTHR23416">
    <property type="entry name" value="SIALIC ACID SYNTHASE-RELATED"/>
    <property type="match status" value="1"/>
</dbReference>
<dbReference type="KEGG" id="lft:FG051_06455"/>
<dbReference type="InterPro" id="IPR011004">
    <property type="entry name" value="Trimer_LpxA-like_sf"/>
</dbReference>
<keyword evidence="3" id="KW-0677">Repeat</keyword>
<keyword evidence="2 4" id="KW-0808">Transferase</keyword>
<dbReference type="Proteomes" id="UP000310673">
    <property type="component" value="Chromosome"/>
</dbReference>
<dbReference type="InterPro" id="IPR001451">
    <property type="entry name" value="Hexapep"/>
</dbReference>
<dbReference type="InterPro" id="IPR018357">
    <property type="entry name" value="Hexapep_transf_CS"/>
</dbReference>
<organism evidence="4 5">
    <name type="scientific">Companilactobacillus futsaii</name>
    <dbReference type="NCBI Taxonomy" id="938155"/>
    <lineage>
        <taxon>Bacteria</taxon>
        <taxon>Bacillati</taxon>
        <taxon>Bacillota</taxon>
        <taxon>Bacilli</taxon>
        <taxon>Lactobacillales</taxon>
        <taxon>Lactobacillaceae</taxon>
        <taxon>Companilactobacillus</taxon>
    </lineage>
</organism>
<dbReference type="PANTHER" id="PTHR23416:SF23">
    <property type="entry name" value="ACETYLTRANSFERASE C18B11.09C-RELATED"/>
    <property type="match status" value="1"/>
</dbReference>
<dbReference type="InterPro" id="IPR051159">
    <property type="entry name" value="Hexapeptide_acetyltransf"/>
</dbReference>
<dbReference type="Gene3D" id="2.160.10.10">
    <property type="entry name" value="Hexapeptide repeat proteins"/>
    <property type="match status" value="1"/>
</dbReference>